<evidence type="ECO:0000313" key="11">
    <source>
        <dbReference type="EMBL" id="RAV21337.1"/>
    </source>
</evidence>
<evidence type="ECO:0000256" key="6">
    <source>
        <dbReference type="ARBA" id="ARBA00023125"/>
    </source>
</evidence>
<evidence type="ECO:0000256" key="5">
    <source>
        <dbReference type="ARBA" id="ARBA00023015"/>
    </source>
</evidence>
<dbReference type="InterPro" id="IPR009057">
    <property type="entry name" value="Homeodomain-like_sf"/>
</dbReference>
<dbReference type="InterPro" id="IPR051552">
    <property type="entry name" value="HptR"/>
</dbReference>
<dbReference type="SMART" id="SM00342">
    <property type="entry name" value="HTH_ARAC"/>
    <property type="match status" value="1"/>
</dbReference>
<reference evidence="11 12" key="1">
    <citation type="journal article" date="2009" name="Int. J. Syst. Evol. Microbiol.">
        <title>Paenibacillus contaminans sp. nov., isolated from a contaminated laboratory plate.</title>
        <authorList>
            <person name="Chou J.H."/>
            <person name="Lee J.H."/>
            <person name="Lin M.C."/>
            <person name="Chang P.S."/>
            <person name="Arun A.B."/>
            <person name="Young C.C."/>
            <person name="Chen W.M."/>
        </authorList>
    </citation>
    <scope>NUCLEOTIDE SEQUENCE [LARGE SCALE GENOMIC DNA]</scope>
    <source>
        <strain evidence="11 12">CKOBP-6</strain>
    </source>
</reference>
<comment type="subcellular location">
    <subcellularLocation>
        <location evidence="1">Cytoplasm</location>
    </subcellularLocation>
</comment>
<dbReference type="InterPro" id="IPR020449">
    <property type="entry name" value="Tscrpt_reg_AraC-type_HTH"/>
</dbReference>
<keyword evidence="7" id="KW-0804">Transcription</keyword>
<evidence type="ECO:0000256" key="1">
    <source>
        <dbReference type="ARBA" id="ARBA00004496"/>
    </source>
</evidence>
<keyword evidence="6 11" id="KW-0238">DNA-binding</keyword>
<organism evidence="11 12">
    <name type="scientific">Paenibacillus contaminans</name>
    <dbReference type="NCBI Taxonomy" id="450362"/>
    <lineage>
        <taxon>Bacteria</taxon>
        <taxon>Bacillati</taxon>
        <taxon>Bacillota</taxon>
        <taxon>Bacilli</taxon>
        <taxon>Bacillales</taxon>
        <taxon>Paenibacillaceae</taxon>
        <taxon>Paenibacillus</taxon>
    </lineage>
</organism>
<dbReference type="GO" id="GO:0043565">
    <property type="term" value="F:sequence-specific DNA binding"/>
    <property type="evidence" value="ECO:0007669"/>
    <property type="project" value="InterPro"/>
</dbReference>
<dbReference type="InterPro" id="IPR018060">
    <property type="entry name" value="HTH_AraC"/>
</dbReference>
<dbReference type="SMART" id="SM00448">
    <property type="entry name" value="REC"/>
    <property type="match status" value="1"/>
</dbReference>
<evidence type="ECO:0000259" key="9">
    <source>
        <dbReference type="PROSITE" id="PS01124"/>
    </source>
</evidence>
<dbReference type="InterPro" id="IPR001789">
    <property type="entry name" value="Sig_transdc_resp-reg_receiver"/>
</dbReference>
<dbReference type="InterPro" id="IPR011006">
    <property type="entry name" value="CheY-like_superfamily"/>
</dbReference>
<dbReference type="EMBL" id="QMFB01000005">
    <property type="protein sequence ID" value="RAV21337.1"/>
    <property type="molecule type" value="Genomic_DNA"/>
</dbReference>
<dbReference type="Proteomes" id="UP000250369">
    <property type="component" value="Unassembled WGS sequence"/>
</dbReference>
<feature type="domain" description="HTH araC/xylS-type" evidence="9">
    <location>
        <begin position="142"/>
        <end position="240"/>
    </location>
</feature>
<evidence type="ECO:0000256" key="4">
    <source>
        <dbReference type="ARBA" id="ARBA00023012"/>
    </source>
</evidence>
<evidence type="ECO:0000256" key="3">
    <source>
        <dbReference type="ARBA" id="ARBA00022553"/>
    </source>
</evidence>
<dbReference type="CDD" id="cd17536">
    <property type="entry name" value="REC_YesN-like"/>
    <property type="match status" value="1"/>
</dbReference>
<accession>A0A329MTP5</accession>
<keyword evidence="4" id="KW-0902">Two-component regulatory system</keyword>
<gene>
    <name evidence="11" type="ORF">DQG23_11830</name>
</gene>
<dbReference type="GO" id="GO:0005737">
    <property type="term" value="C:cytoplasm"/>
    <property type="evidence" value="ECO:0007669"/>
    <property type="project" value="UniProtKB-SubCell"/>
</dbReference>
<name>A0A329MTP5_9BACL</name>
<dbReference type="SUPFAM" id="SSF52172">
    <property type="entry name" value="CheY-like"/>
    <property type="match status" value="1"/>
</dbReference>
<dbReference type="PRINTS" id="PR00032">
    <property type="entry name" value="HTHARAC"/>
</dbReference>
<keyword evidence="12" id="KW-1185">Reference proteome</keyword>
<dbReference type="OrthoDB" id="1769137at2"/>
<evidence type="ECO:0000259" key="10">
    <source>
        <dbReference type="PROSITE" id="PS50110"/>
    </source>
</evidence>
<keyword evidence="2" id="KW-0963">Cytoplasm</keyword>
<dbReference type="Gene3D" id="3.40.50.2300">
    <property type="match status" value="1"/>
</dbReference>
<dbReference type="PANTHER" id="PTHR42713:SF3">
    <property type="entry name" value="TRANSCRIPTIONAL REGULATORY PROTEIN HPTR"/>
    <property type="match status" value="1"/>
</dbReference>
<feature type="modified residue" description="4-aspartylphosphate" evidence="8">
    <location>
        <position position="56"/>
    </location>
</feature>
<dbReference type="SUPFAM" id="SSF46689">
    <property type="entry name" value="Homeodomain-like"/>
    <property type="match status" value="2"/>
</dbReference>
<dbReference type="Gene3D" id="1.10.10.60">
    <property type="entry name" value="Homeodomain-like"/>
    <property type="match status" value="2"/>
</dbReference>
<proteinExistence type="predicted"/>
<dbReference type="PANTHER" id="PTHR42713">
    <property type="entry name" value="HISTIDINE KINASE-RELATED"/>
    <property type="match status" value="1"/>
</dbReference>
<protein>
    <submittedName>
        <fullName evidence="11">DNA-binding response regulator</fullName>
    </submittedName>
</protein>
<keyword evidence="5" id="KW-0805">Transcription regulation</keyword>
<evidence type="ECO:0000256" key="2">
    <source>
        <dbReference type="ARBA" id="ARBA00022490"/>
    </source>
</evidence>
<comment type="caution">
    <text evidence="11">The sequence shown here is derived from an EMBL/GenBank/DDBJ whole genome shotgun (WGS) entry which is preliminary data.</text>
</comment>
<evidence type="ECO:0000313" key="12">
    <source>
        <dbReference type="Proteomes" id="UP000250369"/>
    </source>
</evidence>
<dbReference type="PROSITE" id="PS01124">
    <property type="entry name" value="HTH_ARAC_FAMILY_2"/>
    <property type="match status" value="1"/>
</dbReference>
<evidence type="ECO:0000256" key="8">
    <source>
        <dbReference type="PROSITE-ProRule" id="PRU00169"/>
    </source>
</evidence>
<dbReference type="AlphaFoldDB" id="A0A329MTP5"/>
<sequence>MIRTKVIVVDDEVPIRENLRAFSWARHDFELVGEARHGQEALEICLSKQPDIVVTDIVMPVMDGLRLTSRLKEWKPDVQIIMLTCHSDFEYARQALVLGACDFLLKGTYHDEDLLASLAKAKSRLPGMPQQEPQADKRYEIRRAVAFIREHLKESFGLQEVASYVGLSANYFGQVFRKETGEVFQDYVKRERMEKAAHLLRNSHLKVYEVASEVGFPNYRYFTDVFCKQYGVSPREFRGGHG</sequence>
<dbReference type="PROSITE" id="PS50110">
    <property type="entry name" value="RESPONSE_REGULATORY"/>
    <property type="match status" value="1"/>
</dbReference>
<evidence type="ECO:0000256" key="7">
    <source>
        <dbReference type="ARBA" id="ARBA00023163"/>
    </source>
</evidence>
<dbReference type="RefSeq" id="WP_113031041.1">
    <property type="nucleotide sequence ID" value="NZ_QMFB01000005.1"/>
</dbReference>
<keyword evidence="3 8" id="KW-0597">Phosphoprotein</keyword>
<dbReference type="Pfam" id="PF00072">
    <property type="entry name" value="Response_reg"/>
    <property type="match status" value="1"/>
</dbReference>
<dbReference type="GO" id="GO:0003700">
    <property type="term" value="F:DNA-binding transcription factor activity"/>
    <property type="evidence" value="ECO:0007669"/>
    <property type="project" value="InterPro"/>
</dbReference>
<dbReference type="Pfam" id="PF12833">
    <property type="entry name" value="HTH_18"/>
    <property type="match status" value="1"/>
</dbReference>
<dbReference type="GO" id="GO:0000160">
    <property type="term" value="P:phosphorelay signal transduction system"/>
    <property type="evidence" value="ECO:0007669"/>
    <property type="project" value="UniProtKB-KW"/>
</dbReference>
<feature type="domain" description="Response regulatory" evidence="10">
    <location>
        <begin position="5"/>
        <end position="121"/>
    </location>
</feature>